<dbReference type="RefSeq" id="WP_105042323.1">
    <property type="nucleotide sequence ID" value="NZ_MQWA01000001.1"/>
</dbReference>
<dbReference type="PANTHER" id="PTHR36445:SF1">
    <property type="entry name" value="GTP CYCLOHYDROLASE MPTA"/>
    <property type="match status" value="1"/>
</dbReference>
<evidence type="ECO:0000256" key="1">
    <source>
        <dbReference type="ARBA" id="ARBA00022801"/>
    </source>
</evidence>
<keyword evidence="3" id="KW-1185">Reference proteome</keyword>
<protein>
    <recommendedName>
        <fullName evidence="4">GTP cyclohydrolase</fullName>
    </recommendedName>
</protein>
<evidence type="ECO:0000313" key="2">
    <source>
        <dbReference type="EMBL" id="PQJ27830.1"/>
    </source>
</evidence>
<gene>
    <name evidence="2" type="ORF">BSZ32_04505</name>
</gene>
<reference evidence="2 3" key="1">
    <citation type="submission" date="2016-12" db="EMBL/GenBank/DDBJ databases">
        <title>Study of bacterial adaptation to deep sea.</title>
        <authorList>
            <person name="Song J."/>
            <person name="Yoshizawa S."/>
            <person name="Kogure K."/>
        </authorList>
    </citation>
    <scope>NUCLEOTIDE SEQUENCE [LARGE SCALE GENOMIC DNA]</scope>
    <source>
        <strain evidence="2 3">SAORIC-165</strain>
    </source>
</reference>
<name>A0A2S7TZR2_9BACT</name>
<dbReference type="Gene3D" id="3.10.270.10">
    <property type="entry name" value="Urate Oxidase"/>
    <property type="match status" value="1"/>
</dbReference>
<evidence type="ECO:0000313" key="3">
    <source>
        <dbReference type="Proteomes" id="UP000239907"/>
    </source>
</evidence>
<comment type="caution">
    <text evidence="2">The sequence shown here is derived from an EMBL/GenBank/DDBJ whole genome shotgun (WGS) entry which is preliminary data.</text>
</comment>
<sequence>MKKSIVEIPKADPQTDNDTRGVAIDHVGISNVCYPLLISGWDNSRQEIKEVSMSLKVSLAPNVRGIHMSRLLEGVHHWSGALSMDNMKDFLSMTRKQQDSLTATVDCRFTWFVERPTPKTELPAWQGIETTWHGHQDNEGSIIGYTLNIPVTTLCPCSREISDYGAHSQRGWVKVKLEWSADDKIICPQEIFDKLQHAGSAPIYPLLKRADERHVTMLAYQQPAFVEDTLRRAALTLQQDARVKRYELNICNEESIHTQCYR</sequence>
<dbReference type="Pfam" id="PF02649">
    <property type="entry name" value="GCHY-1"/>
    <property type="match status" value="1"/>
</dbReference>
<dbReference type="AlphaFoldDB" id="A0A2S7TZR2"/>
<organism evidence="2 3">
    <name type="scientific">Rubritalea profundi</name>
    <dbReference type="NCBI Taxonomy" id="1658618"/>
    <lineage>
        <taxon>Bacteria</taxon>
        <taxon>Pseudomonadati</taxon>
        <taxon>Verrucomicrobiota</taxon>
        <taxon>Verrucomicrobiia</taxon>
        <taxon>Verrucomicrobiales</taxon>
        <taxon>Rubritaleaceae</taxon>
        <taxon>Rubritalea</taxon>
    </lineage>
</organism>
<dbReference type="EMBL" id="MQWA01000001">
    <property type="protein sequence ID" value="PQJ27830.1"/>
    <property type="molecule type" value="Genomic_DNA"/>
</dbReference>
<evidence type="ECO:0008006" key="4">
    <source>
        <dbReference type="Google" id="ProtNLM"/>
    </source>
</evidence>
<dbReference type="OrthoDB" id="9774824at2"/>
<dbReference type="InterPro" id="IPR003801">
    <property type="entry name" value="GTP_cyclohydrolase_FolE2/MptA"/>
</dbReference>
<accession>A0A2S7TZR2</accession>
<dbReference type="PANTHER" id="PTHR36445">
    <property type="entry name" value="GTP CYCLOHYDROLASE MPTA"/>
    <property type="match status" value="1"/>
</dbReference>
<proteinExistence type="predicted"/>
<keyword evidence="1" id="KW-0378">Hydrolase</keyword>
<dbReference type="GO" id="GO:0003934">
    <property type="term" value="F:GTP cyclohydrolase I activity"/>
    <property type="evidence" value="ECO:0007669"/>
    <property type="project" value="InterPro"/>
</dbReference>
<dbReference type="Proteomes" id="UP000239907">
    <property type="component" value="Unassembled WGS sequence"/>
</dbReference>